<dbReference type="AlphaFoldDB" id="A0A9X1NET0"/>
<dbReference type="EMBL" id="JAJOMB010000009">
    <property type="protein sequence ID" value="MCD5312803.1"/>
    <property type="molecule type" value="Genomic_DNA"/>
</dbReference>
<dbReference type="Proteomes" id="UP001138997">
    <property type="component" value="Unassembled WGS sequence"/>
</dbReference>
<dbReference type="Gene3D" id="2.60.40.4070">
    <property type="match status" value="1"/>
</dbReference>
<dbReference type="RefSeq" id="WP_231443400.1">
    <property type="nucleotide sequence ID" value="NZ_JAJOMB010000009.1"/>
</dbReference>
<gene>
    <name evidence="1" type="ORF">LR394_18000</name>
</gene>
<evidence type="ECO:0008006" key="3">
    <source>
        <dbReference type="Google" id="ProtNLM"/>
    </source>
</evidence>
<reference evidence="1" key="1">
    <citation type="submission" date="2021-11" db="EMBL/GenBank/DDBJ databases">
        <title>Streptomyces corallinus and Kineosporia corallina sp. nov., two new coral-derived marine actinobacteria.</title>
        <authorList>
            <person name="Buangrab K."/>
            <person name="Sutthacheep M."/>
            <person name="Yeemin T."/>
            <person name="Harunari E."/>
            <person name="Igarashi Y."/>
            <person name="Sripreechasak P."/>
            <person name="Kanchanasin P."/>
            <person name="Tanasupawat S."/>
            <person name="Phongsopitanun W."/>
        </authorList>
    </citation>
    <scope>NUCLEOTIDE SEQUENCE</scope>
    <source>
        <strain evidence="1">JCM 31032</strain>
    </source>
</reference>
<organism evidence="1 2">
    <name type="scientific">Kineosporia babensis</name>
    <dbReference type="NCBI Taxonomy" id="499548"/>
    <lineage>
        <taxon>Bacteria</taxon>
        <taxon>Bacillati</taxon>
        <taxon>Actinomycetota</taxon>
        <taxon>Actinomycetes</taxon>
        <taxon>Kineosporiales</taxon>
        <taxon>Kineosporiaceae</taxon>
        <taxon>Kineosporia</taxon>
    </lineage>
</organism>
<name>A0A9X1NET0_9ACTN</name>
<proteinExistence type="predicted"/>
<keyword evidence="2" id="KW-1185">Reference proteome</keyword>
<accession>A0A9X1NET0</accession>
<comment type="caution">
    <text evidence="1">The sequence shown here is derived from an EMBL/GenBank/DDBJ whole genome shotgun (WGS) entry which is preliminary data.</text>
</comment>
<evidence type="ECO:0000313" key="2">
    <source>
        <dbReference type="Proteomes" id="UP001138997"/>
    </source>
</evidence>
<protein>
    <recommendedName>
        <fullName evidence="3">FlgD Ig-like domain-containing protein</fullName>
    </recommendedName>
</protein>
<sequence>MPLSSVRFKYLIAGLVTATVVLGAGTAGERVVIPHPSPPQNQVLYWLDADAGRWAVGLEGDRLGIGTLGNPVEDTGVAYRASVSGRLPKDLSGERFRWAEAGDGAFVLRSVDLSTGAETSREVGYRPLAWTPNGWIGVLGNQLVRHLDGQPDEVILSGFVQEFPGYLPEVRADDTGALVRYQDATAERLVLIEGGQTRELAVSSADPIGGEHLRALTLTPNSVVWSTVTWPELRVGHVHRQARSGGAVSRYQSEPVAGLAATDDAIAISSNQRQLINTSPRYLYRVYAHDGTAWRPITLPDSYPGYTGNDLLYGLGTDGSRFLAALGASNGNDAAVYGFDTGDATVVSTVPTEHPTVEDVVLNQGWHFTIGNAEVYRRKVSSALELGPLQRLSMPVQPGPGAISVSGPYVLRRDVVDEQSRFVLIEFPNFDNKPRILQGQALEGGPGATISGSYFLADHDVYRVDQPSDAQPLASLDAVDADLYGSRVVWSTPQGAVQVHELGRPSLGARTLLASGAAGPVAIYGNSVAWARSGGRITVVDQNTEKRRQVKISKDVKWIGLGESTLAWADQDDEVWVLNLRAGDSQPVKTGLGTPVALDAHQIAGSAGNGRTAVEPLPYGQDQKYRPRLISAQTPSAVNPGEAPWSPQFDFTADVTDAQLKIFRNGQLVRTLPGESVYGRVRILWWHGDYSDGRPAPAGNYTWTFSAESTTGQGSAVGIDGKSVVAGSLRLTR</sequence>
<evidence type="ECO:0000313" key="1">
    <source>
        <dbReference type="EMBL" id="MCD5312803.1"/>
    </source>
</evidence>